<evidence type="ECO:0000313" key="6">
    <source>
        <dbReference type="EMBL" id="CAG2214952.1"/>
    </source>
</evidence>
<feature type="domain" description="GST C-terminal" evidence="5">
    <location>
        <begin position="82"/>
        <end position="180"/>
    </location>
</feature>
<evidence type="ECO:0000256" key="3">
    <source>
        <dbReference type="ARBA" id="ARBA00049616"/>
    </source>
</evidence>
<dbReference type="InterPro" id="IPR040079">
    <property type="entry name" value="Glutathione_S-Trfase"/>
</dbReference>
<evidence type="ECO:0000313" key="7">
    <source>
        <dbReference type="Proteomes" id="UP000683360"/>
    </source>
</evidence>
<dbReference type="PROSITE" id="PS50405">
    <property type="entry name" value="GST_CTER"/>
    <property type="match status" value="1"/>
</dbReference>
<dbReference type="SFLD" id="SFLDG00363">
    <property type="entry name" value="AMPS_(cytGST):_Alpha-__Mu-__Pi"/>
    <property type="match status" value="1"/>
</dbReference>
<keyword evidence="6" id="KW-0808">Transferase</keyword>
<dbReference type="FunFam" id="1.20.1050.10:FF:000030">
    <property type="entry name" value="Glutathione S-transferase S1"/>
    <property type="match status" value="1"/>
</dbReference>
<dbReference type="Gene3D" id="3.40.30.10">
    <property type="entry name" value="Glutaredoxin"/>
    <property type="match status" value="1"/>
</dbReference>
<reference evidence="6" key="1">
    <citation type="submission" date="2021-03" db="EMBL/GenBank/DDBJ databases">
        <authorList>
            <person name="Bekaert M."/>
        </authorList>
    </citation>
    <scope>NUCLEOTIDE SEQUENCE</scope>
</reference>
<evidence type="ECO:0000259" key="5">
    <source>
        <dbReference type="PROSITE" id="PS50405"/>
    </source>
</evidence>
<dbReference type="Proteomes" id="UP000683360">
    <property type="component" value="Unassembled WGS sequence"/>
</dbReference>
<dbReference type="InterPro" id="IPR036249">
    <property type="entry name" value="Thioredoxin-like_sf"/>
</dbReference>
<dbReference type="FunFam" id="3.40.30.10:FF:000035">
    <property type="entry name" value="hematopoietic prostaglandin D synthase"/>
    <property type="match status" value="1"/>
</dbReference>
<keyword evidence="7" id="KW-1185">Reference proteome</keyword>
<dbReference type="OrthoDB" id="414243at2759"/>
<keyword evidence="6" id="KW-0413">Isomerase</keyword>
<dbReference type="GO" id="GO:0004364">
    <property type="term" value="F:glutathione transferase activity"/>
    <property type="evidence" value="ECO:0007669"/>
    <property type="project" value="UniProtKB-EC"/>
</dbReference>
<gene>
    <name evidence="6" type="ORF">MEDL_28733</name>
</gene>
<protein>
    <submittedName>
        <fullName evidence="6">HPGDS</fullName>
        <ecNumber evidence="6">2.5.1.18</ecNumber>
        <ecNumber evidence="6">5.3.99.2</ecNumber>
    </submittedName>
</protein>
<evidence type="ECO:0000256" key="1">
    <source>
        <dbReference type="ARBA" id="ARBA00007409"/>
    </source>
</evidence>
<dbReference type="InterPro" id="IPR004046">
    <property type="entry name" value="GST_C"/>
</dbReference>
<dbReference type="SFLD" id="SFLDS00019">
    <property type="entry name" value="Glutathione_Transferase_(cytos"/>
    <property type="match status" value="1"/>
</dbReference>
<dbReference type="PROSITE" id="PS50404">
    <property type="entry name" value="GST_NTER"/>
    <property type="match status" value="1"/>
</dbReference>
<dbReference type="CDD" id="cd03192">
    <property type="entry name" value="GST_C_Sigma_like"/>
    <property type="match status" value="1"/>
</dbReference>
<comment type="caution">
    <text evidence="6">The sequence shown here is derived from an EMBL/GenBank/DDBJ whole genome shotgun (WGS) entry which is preliminary data.</text>
</comment>
<keyword evidence="2" id="KW-0273">Eye lens protein</keyword>
<dbReference type="PANTHER" id="PTHR11571">
    <property type="entry name" value="GLUTATHIONE S-TRANSFERASE"/>
    <property type="match status" value="1"/>
</dbReference>
<dbReference type="PANTHER" id="PTHR11571:SF150">
    <property type="entry name" value="GLUTATHIONE S-TRANSFERASE"/>
    <property type="match status" value="1"/>
</dbReference>
<evidence type="ECO:0000256" key="2">
    <source>
        <dbReference type="ARBA" id="ARBA00022613"/>
    </source>
</evidence>
<dbReference type="InterPro" id="IPR010987">
    <property type="entry name" value="Glutathione-S-Trfase_C-like"/>
</dbReference>
<dbReference type="EMBL" id="CAJPWZ010001429">
    <property type="protein sequence ID" value="CAG2214952.1"/>
    <property type="molecule type" value="Genomic_DNA"/>
</dbReference>
<dbReference type="InterPro" id="IPR004045">
    <property type="entry name" value="Glutathione_S-Trfase_N"/>
</dbReference>
<dbReference type="SUPFAM" id="SSF52833">
    <property type="entry name" value="Thioredoxin-like"/>
    <property type="match status" value="1"/>
</dbReference>
<proteinExistence type="inferred from homology"/>
<dbReference type="GO" id="GO:0006749">
    <property type="term" value="P:glutathione metabolic process"/>
    <property type="evidence" value="ECO:0007669"/>
    <property type="project" value="TreeGrafter"/>
</dbReference>
<dbReference type="AlphaFoldDB" id="A0A8S3SDA4"/>
<organism evidence="6 7">
    <name type="scientific">Mytilus edulis</name>
    <name type="common">Blue mussel</name>
    <dbReference type="NCBI Taxonomy" id="6550"/>
    <lineage>
        <taxon>Eukaryota</taxon>
        <taxon>Metazoa</taxon>
        <taxon>Spiralia</taxon>
        <taxon>Lophotrochozoa</taxon>
        <taxon>Mollusca</taxon>
        <taxon>Bivalvia</taxon>
        <taxon>Autobranchia</taxon>
        <taxon>Pteriomorphia</taxon>
        <taxon>Mytilida</taxon>
        <taxon>Mytiloidea</taxon>
        <taxon>Mytilidae</taxon>
        <taxon>Mytilinae</taxon>
        <taxon>Mytilus</taxon>
    </lineage>
</organism>
<dbReference type="EC" id="2.5.1.18" evidence="6"/>
<name>A0A8S3SDA4_MYTED</name>
<dbReference type="Pfam" id="PF02798">
    <property type="entry name" value="GST_N"/>
    <property type="match status" value="1"/>
</dbReference>
<dbReference type="InterPro" id="IPR036282">
    <property type="entry name" value="Glutathione-S-Trfase_C_sf"/>
</dbReference>
<comment type="similarity">
    <text evidence="1">Belongs to the GST superfamily.</text>
</comment>
<comment type="function">
    <text evidence="3">S-crystallins are structural components of squids and octopi eye lens. Contains relatively little if any GST activity.</text>
</comment>
<dbReference type="SFLD" id="SFLDG01205">
    <property type="entry name" value="AMPS.1"/>
    <property type="match status" value="1"/>
</dbReference>
<dbReference type="EC" id="5.3.99.2" evidence="6"/>
<dbReference type="GO" id="GO:0004667">
    <property type="term" value="F:prostaglandin-D synthase activity"/>
    <property type="evidence" value="ECO:0007669"/>
    <property type="project" value="UniProtKB-EC"/>
</dbReference>
<dbReference type="InterPro" id="IPR050213">
    <property type="entry name" value="GST_superfamily"/>
</dbReference>
<dbReference type="CDD" id="cd03039">
    <property type="entry name" value="GST_N_Sigma_like"/>
    <property type="match status" value="1"/>
</dbReference>
<evidence type="ECO:0000259" key="4">
    <source>
        <dbReference type="PROSITE" id="PS50404"/>
    </source>
</evidence>
<dbReference type="Gene3D" id="1.20.1050.10">
    <property type="match status" value="1"/>
</dbReference>
<accession>A0A8S3SDA4</accession>
<sequence>MPESYKLVYFAGKGRGEISRLLFAAAGVKYEDKRITFEDWPKVKPTTPLGSLPYLEVGKEVLGQSLAIARFLAKKFDLFGKTDLDFAKINAIMDTLVDYRSEVFKVMFEKDEAKKAEGMKKLNEETQPSVLKNLQKMLEANKCKECGFSVGKSLSVADLYLYDVLEGAVTMKADALDSYPDDAVDTCNIVSAAVDTSSGFFGCGGYQQRGFGCGGYQQRGIGCGGYQQHDMQNNPMLTYTIIIGTDN</sequence>
<dbReference type="SUPFAM" id="SSF47616">
    <property type="entry name" value="GST C-terminal domain-like"/>
    <property type="match status" value="1"/>
</dbReference>
<dbReference type="Pfam" id="PF14497">
    <property type="entry name" value="GST_C_3"/>
    <property type="match status" value="1"/>
</dbReference>
<dbReference type="GO" id="GO:0005212">
    <property type="term" value="F:structural constituent of eye lens"/>
    <property type="evidence" value="ECO:0007669"/>
    <property type="project" value="UniProtKB-KW"/>
</dbReference>
<feature type="domain" description="GST N-terminal" evidence="4">
    <location>
        <begin position="3"/>
        <end position="80"/>
    </location>
</feature>